<dbReference type="AlphaFoldDB" id="A0A259TXK2"/>
<name>A0A259TXK2_9BACT</name>
<dbReference type="SUPFAM" id="SSF102588">
    <property type="entry name" value="LmbE-like"/>
    <property type="match status" value="1"/>
</dbReference>
<sequence>MTHTATLLDDPEALPLLAPEAVRDLGRVVVLAPHPDDESLGCGGLLALLAEAGIPAWVIVVTDGTRSHASAAYPPSRLRVLRESEAQEAVAQLGHAGRVRFLRFPDCGLPAPDTLAFEDAAADLADAIRALAPDTLLVPWRRDPHCDHEATWQLARARVHLGVRWLEYPVWAWASREAAPLAPEARAWRLDISPVLAQKARAVAAHRSQTTRLIDDDPDGFILLPEVLARFERPWELFLDPTDA</sequence>
<protein>
    <recommendedName>
        <fullName evidence="3">PIG-L domain-containing protein</fullName>
    </recommendedName>
</protein>
<accession>A0A259TXK2</accession>
<dbReference type="InterPro" id="IPR003737">
    <property type="entry name" value="GlcNAc_PI_deacetylase-related"/>
</dbReference>
<dbReference type="OrthoDB" id="9790023at2"/>
<evidence type="ECO:0008006" key="3">
    <source>
        <dbReference type="Google" id="ProtNLM"/>
    </source>
</evidence>
<dbReference type="EMBL" id="MQWB01000001">
    <property type="protein sequence ID" value="OZC02505.1"/>
    <property type="molecule type" value="Genomic_DNA"/>
</dbReference>
<proteinExistence type="predicted"/>
<dbReference type="FunCoup" id="A0A259TXK2">
    <property type="interactions" value="26"/>
</dbReference>
<evidence type="ECO:0000313" key="1">
    <source>
        <dbReference type="EMBL" id="OZC02505.1"/>
    </source>
</evidence>
<evidence type="ECO:0000313" key="2">
    <source>
        <dbReference type="Proteomes" id="UP000216446"/>
    </source>
</evidence>
<gene>
    <name evidence="1" type="ORF">BSZ36_05650</name>
</gene>
<comment type="caution">
    <text evidence="1">The sequence shown here is derived from an EMBL/GenBank/DDBJ whole genome shotgun (WGS) entry which is preliminary data.</text>
</comment>
<dbReference type="Pfam" id="PF02585">
    <property type="entry name" value="PIG-L"/>
    <property type="match status" value="1"/>
</dbReference>
<dbReference type="GO" id="GO:0016811">
    <property type="term" value="F:hydrolase activity, acting on carbon-nitrogen (but not peptide) bonds, in linear amides"/>
    <property type="evidence" value="ECO:0007669"/>
    <property type="project" value="TreeGrafter"/>
</dbReference>
<dbReference type="InterPro" id="IPR024078">
    <property type="entry name" value="LmbE-like_dom_sf"/>
</dbReference>
<dbReference type="InParanoid" id="A0A259TXK2"/>
<dbReference type="RefSeq" id="WP_094546835.1">
    <property type="nucleotide sequence ID" value="NZ_MQWB01000001.1"/>
</dbReference>
<keyword evidence="2" id="KW-1185">Reference proteome</keyword>
<dbReference type="Gene3D" id="3.40.50.10320">
    <property type="entry name" value="LmbE-like"/>
    <property type="match status" value="1"/>
</dbReference>
<dbReference type="Proteomes" id="UP000216446">
    <property type="component" value="Unassembled WGS sequence"/>
</dbReference>
<organism evidence="1 2">
    <name type="scientific">Rubricoccus marinus</name>
    <dbReference type="NCBI Taxonomy" id="716817"/>
    <lineage>
        <taxon>Bacteria</taxon>
        <taxon>Pseudomonadati</taxon>
        <taxon>Rhodothermota</taxon>
        <taxon>Rhodothermia</taxon>
        <taxon>Rhodothermales</taxon>
        <taxon>Rubricoccaceae</taxon>
        <taxon>Rubricoccus</taxon>
    </lineage>
</organism>
<dbReference type="PANTHER" id="PTHR12993">
    <property type="entry name" value="N-ACETYLGLUCOSAMINYL-PHOSPHATIDYLINOSITOL DE-N-ACETYLASE-RELATED"/>
    <property type="match status" value="1"/>
</dbReference>
<dbReference type="PANTHER" id="PTHR12993:SF29">
    <property type="entry name" value="BLR3841 PROTEIN"/>
    <property type="match status" value="1"/>
</dbReference>
<reference evidence="1 2" key="1">
    <citation type="submission" date="2016-11" db="EMBL/GenBank/DDBJ databases">
        <title>Study of marine rhodopsin-containing bacteria.</title>
        <authorList>
            <person name="Yoshizawa S."/>
            <person name="Kumagai Y."/>
            <person name="Kogure K."/>
        </authorList>
    </citation>
    <scope>NUCLEOTIDE SEQUENCE [LARGE SCALE GENOMIC DNA]</scope>
    <source>
        <strain evidence="1 2">SG-29</strain>
    </source>
</reference>